<name>A0A7Y3RB44_9FLAO</name>
<gene>
    <name evidence="1" type="ORF">HKT18_13580</name>
</gene>
<reference evidence="1 2" key="1">
    <citation type="submission" date="2020-05" db="EMBL/GenBank/DDBJ databases">
        <title>Draft genome of Flavobacterium sp. IMCC34852.</title>
        <authorList>
            <person name="Song J."/>
            <person name="Cho J.-C."/>
        </authorList>
    </citation>
    <scope>NUCLEOTIDE SEQUENCE [LARGE SCALE GENOMIC DNA]</scope>
    <source>
        <strain evidence="1 2">IMCC34852</strain>
    </source>
</reference>
<evidence type="ECO:0000313" key="1">
    <source>
        <dbReference type="EMBL" id="NNT73250.1"/>
    </source>
</evidence>
<sequence>MKKIVLISLLCVLSCNQNTMIDEYMEYFPRKEEGFIKEIEKYKGGGYVLTIEKNKNIENISVYETVGGICKKNDYFIKLENSNKCLLKRNDSLICIDCLNILEEERDSLGKINEWKSFEKNYWTKINKKASH</sequence>
<dbReference type="Proteomes" id="UP000536509">
    <property type="component" value="Unassembled WGS sequence"/>
</dbReference>
<dbReference type="RefSeq" id="WP_171223409.1">
    <property type="nucleotide sequence ID" value="NZ_CP121446.1"/>
</dbReference>
<protein>
    <submittedName>
        <fullName evidence="1">Uncharacterized protein</fullName>
    </submittedName>
</protein>
<dbReference type="AlphaFoldDB" id="A0A7Y3RB44"/>
<proteinExistence type="predicted"/>
<evidence type="ECO:0000313" key="2">
    <source>
        <dbReference type="Proteomes" id="UP000536509"/>
    </source>
</evidence>
<keyword evidence="2" id="KW-1185">Reference proteome</keyword>
<organism evidence="1 2">
    <name type="scientific">Flavobacterium rivulicola</name>
    <dbReference type="NCBI Taxonomy" id="2732161"/>
    <lineage>
        <taxon>Bacteria</taxon>
        <taxon>Pseudomonadati</taxon>
        <taxon>Bacteroidota</taxon>
        <taxon>Flavobacteriia</taxon>
        <taxon>Flavobacteriales</taxon>
        <taxon>Flavobacteriaceae</taxon>
        <taxon>Flavobacterium</taxon>
    </lineage>
</organism>
<dbReference type="EMBL" id="JABEVX010000013">
    <property type="protein sequence ID" value="NNT73250.1"/>
    <property type="molecule type" value="Genomic_DNA"/>
</dbReference>
<comment type="caution">
    <text evidence="1">The sequence shown here is derived from an EMBL/GenBank/DDBJ whole genome shotgun (WGS) entry which is preliminary data.</text>
</comment>
<accession>A0A7Y3RB44</accession>